<dbReference type="Proteomes" id="UP000249467">
    <property type="component" value="Unassembled WGS sequence"/>
</dbReference>
<dbReference type="EMBL" id="QBML01000057">
    <property type="protein sequence ID" value="PZO35511.1"/>
    <property type="molecule type" value="Genomic_DNA"/>
</dbReference>
<gene>
    <name evidence="2" type="ORF">DCF19_23720</name>
</gene>
<evidence type="ECO:0000313" key="2">
    <source>
        <dbReference type="EMBL" id="PZO35511.1"/>
    </source>
</evidence>
<name>A0A2W4XI73_9CYAN</name>
<reference evidence="2 3" key="1">
    <citation type="submission" date="2018-04" db="EMBL/GenBank/DDBJ databases">
        <authorList>
            <person name="Go L.Y."/>
            <person name="Mitchell J.A."/>
        </authorList>
    </citation>
    <scope>NUCLEOTIDE SEQUENCE [LARGE SCALE GENOMIC DNA]</scope>
    <source>
        <strain evidence="2">ULC066bin1</strain>
    </source>
</reference>
<reference evidence="2 3" key="2">
    <citation type="submission" date="2018-06" db="EMBL/GenBank/DDBJ databases">
        <title>Metagenomic assembly of (sub)arctic Cyanobacteria and their associated microbiome from non-axenic cultures.</title>
        <authorList>
            <person name="Baurain D."/>
        </authorList>
    </citation>
    <scope>NUCLEOTIDE SEQUENCE [LARGE SCALE GENOMIC DNA]</scope>
    <source>
        <strain evidence="2">ULC066bin1</strain>
    </source>
</reference>
<sequence>MFGNIRETRYQEGQRDRDGGKLPHKDDSAYLEGYLKGRPEGLDGIMQYFPTVEDYLKWKLTHSKSSSL</sequence>
<dbReference type="AlphaFoldDB" id="A0A2W4XI73"/>
<accession>A0A2W4XI73</accession>
<feature type="region of interest" description="Disordered" evidence="1">
    <location>
        <begin position="1"/>
        <end position="27"/>
    </location>
</feature>
<evidence type="ECO:0000256" key="1">
    <source>
        <dbReference type="SAM" id="MobiDB-lite"/>
    </source>
</evidence>
<proteinExistence type="predicted"/>
<protein>
    <submittedName>
        <fullName evidence="2">Uncharacterized protein</fullName>
    </submittedName>
</protein>
<evidence type="ECO:0000313" key="3">
    <source>
        <dbReference type="Proteomes" id="UP000249467"/>
    </source>
</evidence>
<organism evidence="2 3">
    <name type="scientific">Pseudanabaena frigida</name>
    <dbReference type="NCBI Taxonomy" id="945775"/>
    <lineage>
        <taxon>Bacteria</taxon>
        <taxon>Bacillati</taxon>
        <taxon>Cyanobacteriota</taxon>
        <taxon>Cyanophyceae</taxon>
        <taxon>Pseudanabaenales</taxon>
        <taxon>Pseudanabaenaceae</taxon>
        <taxon>Pseudanabaena</taxon>
    </lineage>
</organism>
<comment type="caution">
    <text evidence="2">The sequence shown here is derived from an EMBL/GenBank/DDBJ whole genome shotgun (WGS) entry which is preliminary data.</text>
</comment>